<feature type="compositionally biased region" description="Basic and acidic residues" evidence="1">
    <location>
        <begin position="84"/>
        <end position="98"/>
    </location>
</feature>
<protein>
    <submittedName>
        <fullName evidence="2">Kin of IRRE-like protein 1</fullName>
    </submittedName>
</protein>
<accession>A0A1D1YJY6</accession>
<organism evidence="2">
    <name type="scientific">Anthurium amnicola</name>
    <dbReference type="NCBI Taxonomy" id="1678845"/>
    <lineage>
        <taxon>Eukaryota</taxon>
        <taxon>Viridiplantae</taxon>
        <taxon>Streptophyta</taxon>
        <taxon>Embryophyta</taxon>
        <taxon>Tracheophyta</taxon>
        <taxon>Spermatophyta</taxon>
        <taxon>Magnoliopsida</taxon>
        <taxon>Liliopsida</taxon>
        <taxon>Araceae</taxon>
        <taxon>Pothoideae</taxon>
        <taxon>Potheae</taxon>
        <taxon>Anthurium</taxon>
    </lineage>
</organism>
<proteinExistence type="predicted"/>
<feature type="region of interest" description="Disordered" evidence="1">
    <location>
        <begin position="68"/>
        <end position="117"/>
    </location>
</feature>
<feature type="compositionally biased region" description="Gly residues" evidence="1">
    <location>
        <begin position="99"/>
        <end position="111"/>
    </location>
</feature>
<reference evidence="2" key="1">
    <citation type="submission" date="2015-07" db="EMBL/GenBank/DDBJ databases">
        <title>Transcriptome Assembly of Anthurium amnicola.</title>
        <authorList>
            <person name="Suzuki J."/>
        </authorList>
    </citation>
    <scope>NUCLEOTIDE SEQUENCE</scope>
</reference>
<dbReference type="EMBL" id="GDJX01013012">
    <property type="protein sequence ID" value="JAT54924.1"/>
    <property type="molecule type" value="Transcribed_RNA"/>
</dbReference>
<evidence type="ECO:0000313" key="2">
    <source>
        <dbReference type="EMBL" id="JAT54924.1"/>
    </source>
</evidence>
<evidence type="ECO:0000256" key="1">
    <source>
        <dbReference type="SAM" id="MobiDB-lite"/>
    </source>
</evidence>
<dbReference type="AlphaFoldDB" id="A0A1D1YJY6"/>
<gene>
    <name evidence="2" type="primary">Kirrel</name>
    <name evidence="2" type="ORF">g.115250</name>
</gene>
<name>A0A1D1YJY6_9ARAE</name>
<sequence>PRRVARGVDGDGQVGVAGEEAPVEVAGADELAVAQGGGEVAALLAGAPPPRRDRRHALVPEAIALRPHPRVDDADDGTFAVVGHRPDAGGRGQTEELGRVGGVELDGGVRVGGQEPT</sequence>
<feature type="non-terminal residue" evidence="2">
    <location>
        <position position="1"/>
    </location>
</feature>